<keyword evidence="8" id="KW-0539">Nucleus</keyword>
<sequence>MTHSDWVDWWLQTDYGRKSRIHLDSSHQSDIWGHFHQVAHGIDGAPKVMCKPCGQILEHPYSLSKGADGKDQRHGLSTMKRHLTTAGCQKANKGHNAEITKFLKKGDNTPTEATFSQEGWEEEILSFLSMNRLPFHLIEHPTFKSLIKMARSAPSPPTIPSAMTIRRRLESLVEDRQQRILRMLPASSKLSIALDCWTSPYSQAFMAITGYFIDADWVYRGVLLDFKPIYGAHTGANLSSVLMETLVKHGIEDRVFGLNTDNASNNKTLVDSLQQALSDGVLIIQIPCLAHIIQLSLNQLLGHIKAVPLNDTAETKWTEQQSSMAQANAQHREREIFYTLNKIRYLAIYVNASPQRRETFNNLQIKDPKLMPIQDVKTRWNSTFLILRRAKRLRAIFTPFCVEYDREDLLLNNEEWRQVDYLLCITEPFFDYTTQLSKTRDITAHYVFKVYNKLFEHLEQSMEQLRRKCIPWKKHMLNALEAGRLKLDEYYSQTDNVRGHIYAVNTMLAPVNKFQFFLTDDWDQKWRDTYRKSFQEALAPYQDRLSDTQGSQEGSQVAVRPSSKLDKMLNGSKKQPKAAADEMTQYLDSDTIDIGPLAFWRENQGRFPAIAALARDVLSVPATGAGVERLFNTARDICHYRRGRMKSETIQELMMFLCTSRFDLEEKESQWLEKFFSREEIEAAKEEKDERLDEVEVEPISDTEELNDKLDDEIMAHVAPSHAVEDHTEPNLPENHTQVRASGRKRKSREDDAFEYH</sequence>
<evidence type="ECO:0000256" key="10">
    <source>
        <dbReference type="SAM" id="MobiDB-lite"/>
    </source>
</evidence>
<dbReference type="GO" id="GO:0003677">
    <property type="term" value="F:DNA binding"/>
    <property type="evidence" value="ECO:0007669"/>
    <property type="project" value="UniProtKB-KW"/>
</dbReference>
<evidence type="ECO:0000256" key="5">
    <source>
        <dbReference type="ARBA" id="ARBA00023015"/>
    </source>
</evidence>
<name>A0A0F7U5Q1_PENBI</name>
<keyword evidence="2" id="KW-0479">Metal-binding</keyword>
<keyword evidence="3 9" id="KW-0863">Zinc-finger</keyword>
<dbReference type="OrthoDB" id="4364441at2759"/>
<dbReference type="Pfam" id="PF05699">
    <property type="entry name" value="Dimer_Tnp_hAT"/>
    <property type="match status" value="1"/>
</dbReference>
<feature type="region of interest" description="Disordered" evidence="10">
    <location>
        <begin position="719"/>
        <end position="757"/>
    </location>
</feature>
<evidence type="ECO:0000256" key="8">
    <source>
        <dbReference type="ARBA" id="ARBA00023242"/>
    </source>
</evidence>
<dbReference type="InterPro" id="IPR008906">
    <property type="entry name" value="HATC_C_dom"/>
</dbReference>
<dbReference type="GO" id="GO:0008270">
    <property type="term" value="F:zinc ion binding"/>
    <property type="evidence" value="ECO:0007669"/>
    <property type="project" value="UniProtKB-KW"/>
</dbReference>
<proteinExistence type="predicted"/>
<evidence type="ECO:0000313" key="12">
    <source>
        <dbReference type="EMBL" id="CEJ62802.1"/>
    </source>
</evidence>
<dbReference type="GO" id="GO:0005634">
    <property type="term" value="C:nucleus"/>
    <property type="evidence" value="ECO:0007669"/>
    <property type="project" value="UniProtKB-SubCell"/>
</dbReference>
<evidence type="ECO:0000259" key="11">
    <source>
        <dbReference type="PROSITE" id="PS50808"/>
    </source>
</evidence>
<dbReference type="STRING" id="104259.A0A0F7U5Q1"/>
<dbReference type="Proteomes" id="UP000042958">
    <property type="component" value="Unassembled WGS sequence"/>
</dbReference>
<evidence type="ECO:0000256" key="2">
    <source>
        <dbReference type="ARBA" id="ARBA00022723"/>
    </source>
</evidence>
<dbReference type="PANTHER" id="PTHR46481">
    <property type="entry name" value="ZINC FINGER BED DOMAIN-CONTAINING PROTEIN 4"/>
    <property type="match status" value="1"/>
</dbReference>
<feature type="domain" description="BED-type" evidence="11">
    <location>
        <begin position="26"/>
        <end position="102"/>
    </location>
</feature>
<feature type="region of interest" description="Disordered" evidence="10">
    <location>
        <begin position="686"/>
        <end position="707"/>
    </location>
</feature>
<dbReference type="AlphaFoldDB" id="A0A0F7U5Q1"/>
<evidence type="ECO:0000256" key="3">
    <source>
        <dbReference type="ARBA" id="ARBA00022771"/>
    </source>
</evidence>
<keyword evidence="5" id="KW-0805">Transcription regulation</keyword>
<dbReference type="InterPro" id="IPR003656">
    <property type="entry name" value="Znf_BED"/>
</dbReference>
<dbReference type="SMART" id="SM00614">
    <property type="entry name" value="ZnF_BED"/>
    <property type="match status" value="1"/>
</dbReference>
<evidence type="ECO:0000313" key="13">
    <source>
        <dbReference type="Proteomes" id="UP000042958"/>
    </source>
</evidence>
<gene>
    <name evidence="12" type="ORF">PMG11_11289</name>
</gene>
<comment type="subcellular location">
    <subcellularLocation>
        <location evidence="1">Nucleus</location>
    </subcellularLocation>
</comment>
<feature type="compositionally biased region" description="Acidic residues" evidence="10">
    <location>
        <begin position="692"/>
        <end position="705"/>
    </location>
</feature>
<dbReference type="SUPFAM" id="SSF53098">
    <property type="entry name" value="Ribonuclease H-like"/>
    <property type="match status" value="1"/>
</dbReference>
<dbReference type="EMBL" id="CDHK01000024">
    <property type="protein sequence ID" value="CEJ62802.1"/>
    <property type="molecule type" value="Genomic_DNA"/>
</dbReference>
<protein>
    <recommendedName>
        <fullName evidence="11">BED-type domain-containing protein</fullName>
    </recommendedName>
</protein>
<feature type="compositionally biased region" description="Basic and acidic residues" evidence="10">
    <location>
        <begin position="748"/>
        <end position="757"/>
    </location>
</feature>
<evidence type="ECO:0000256" key="7">
    <source>
        <dbReference type="ARBA" id="ARBA00023163"/>
    </source>
</evidence>
<organism evidence="12 13">
    <name type="scientific">Penicillium brasilianum</name>
    <dbReference type="NCBI Taxonomy" id="104259"/>
    <lineage>
        <taxon>Eukaryota</taxon>
        <taxon>Fungi</taxon>
        <taxon>Dikarya</taxon>
        <taxon>Ascomycota</taxon>
        <taxon>Pezizomycotina</taxon>
        <taxon>Eurotiomycetes</taxon>
        <taxon>Eurotiomycetidae</taxon>
        <taxon>Eurotiales</taxon>
        <taxon>Aspergillaceae</taxon>
        <taxon>Penicillium</taxon>
    </lineage>
</organism>
<dbReference type="InterPro" id="IPR052035">
    <property type="entry name" value="ZnF_BED_domain_contain"/>
</dbReference>
<dbReference type="PANTHER" id="PTHR46481:SF10">
    <property type="entry name" value="ZINC FINGER BED DOMAIN-CONTAINING PROTEIN 39"/>
    <property type="match status" value="1"/>
</dbReference>
<keyword evidence="4" id="KW-0862">Zinc</keyword>
<dbReference type="GO" id="GO:0046983">
    <property type="term" value="F:protein dimerization activity"/>
    <property type="evidence" value="ECO:0007669"/>
    <property type="project" value="InterPro"/>
</dbReference>
<evidence type="ECO:0000256" key="4">
    <source>
        <dbReference type="ARBA" id="ARBA00022833"/>
    </source>
</evidence>
<keyword evidence="7" id="KW-0804">Transcription</keyword>
<keyword evidence="6" id="KW-0238">DNA-binding</keyword>
<evidence type="ECO:0000256" key="1">
    <source>
        <dbReference type="ARBA" id="ARBA00004123"/>
    </source>
</evidence>
<dbReference type="InterPro" id="IPR012337">
    <property type="entry name" value="RNaseH-like_sf"/>
</dbReference>
<evidence type="ECO:0000256" key="9">
    <source>
        <dbReference type="PROSITE-ProRule" id="PRU00027"/>
    </source>
</evidence>
<keyword evidence="13" id="KW-1185">Reference proteome</keyword>
<evidence type="ECO:0000256" key="6">
    <source>
        <dbReference type="ARBA" id="ARBA00023125"/>
    </source>
</evidence>
<accession>A0A0F7U5Q1</accession>
<dbReference type="PROSITE" id="PS50808">
    <property type="entry name" value="ZF_BED"/>
    <property type="match status" value="1"/>
</dbReference>
<reference evidence="13" key="1">
    <citation type="journal article" date="2015" name="Genome Announc.">
        <title>Draft genome sequence of the fungus Penicillium brasilianum MG11.</title>
        <authorList>
            <person name="Horn F."/>
            <person name="Linde J."/>
            <person name="Mattern D.J."/>
            <person name="Walther G."/>
            <person name="Guthke R."/>
            <person name="Brakhage A.A."/>
            <person name="Valiante V."/>
        </authorList>
    </citation>
    <scope>NUCLEOTIDE SEQUENCE [LARGE SCALE GENOMIC DNA]</scope>
    <source>
        <strain evidence="13">MG11</strain>
    </source>
</reference>
<feature type="region of interest" description="Disordered" evidence="10">
    <location>
        <begin position="544"/>
        <end position="581"/>
    </location>
</feature>